<organism evidence="2 3">
    <name type="scientific">Exidia glandulosa HHB12029</name>
    <dbReference type="NCBI Taxonomy" id="1314781"/>
    <lineage>
        <taxon>Eukaryota</taxon>
        <taxon>Fungi</taxon>
        <taxon>Dikarya</taxon>
        <taxon>Basidiomycota</taxon>
        <taxon>Agaricomycotina</taxon>
        <taxon>Agaricomycetes</taxon>
        <taxon>Auriculariales</taxon>
        <taxon>Exidiaceae</taxon>
        <taxon>Exidia</taxon>
    </lineage>
</organism>
<evidence type="ECO:0000313" key="2">
    <source>
        <dbReference type="EMBL" id="KZV88660.1"/>
    </source>
</evidence>
<dbReference type="SUPFAM" id="SSF81383">
    <property type="entry name" value="F-box domain"/>
    <property type="match status" value="1"/>
</dbReference>
<reference evidence="2 3" key="1">
    <citation type="journal article" date="2016" name="Mol. Biol. Evol.">
        <title>Comparative Genomics of Early-Diverging Mushroom-Forming Fungi Provides Insights into the Origins of Lignocellulose Decay Capabilities.</title>
        <authorList>
            <person name="Nagy L.G."/>
            <person name="Riley R."/>
            <person name="Tritt A."/>
            <person name="Adam C."/>
            <person name="Daum C."/>
            <person name="Floudas D."/>
            <person name="Sun H."/>
            <person name="Yadav J.S."/>
            <person name="Pangilinan J."/>
            <person name="Larsson K.H."/>
            <person name="Matsuura K."/>
            <person name="Barry K."/>
            <person name="Labutti K."/>
            <person name="Kuo R."/>
            <person name="Ohm R.A."/>
            <person name="Bhattacharya S.S."/>
            <person name="Shirouzu T."/>
            <person name="Yoshinaga Y."/>
            <person name="Martin F.M."/>
            <person name="Grigoriev I.V."/>
            <person name="Hibbett D.S."/>
        </authorList>
    </citation>
    <scope>NUCLEOTIDE SEQUENCE [LARGE SCALE GENOMIC DNA]</scope>
    <source>
        <strain evidence="2 3">HHB12029</strain>
    </source>
</reference>
<dbReference type="PROSITE" id="PS50181">
    <property type="entry name" value="FBOX"/>
    <property type="match status" value="1"/>
</dbReference>
<proteinExistence type="predicted"/>
<dbReference type="InParanoid" id="A0A165FA30"/>
<dbReference type="SMART" id="SM00256">
    <property type="entry name" value="FBOX"/>
    <property type="match status" value="1"/>
</dbReference>
<dbReference type="AlphaFoldDB" id="A0A165FA30"/>
<evidence type="ECO:0000259" key="1">
    <source>
        <dbReference type="PROSITE" id="PS50181"/>
    </source>
</evidence>
<dbReference type="Pfam" id="PF12937">
    <property type="entry name" value="F-box-like"/>
    <property type="match status" value="1"/>
</dbReference>
<dbReference type="Proteomes" id="UP000077266">
    <property type="component" value="Unassembled WGS sequence"/>
</dbReference>
<gene>
    <name evidence="2" type="ORF">EXIGLDRAFT_772490</name>
</gene>
<keyword evidence="3" id="KW-1185">Reference proteome</keyword>
<sequence>MAMDSDSDASRIPLDLVYHVLKVLPLTDLLPVMFVSRFWRRAARSMPAFWRDIELTSSSDASLALFRSRLEERPADAISIGMFLALEPFNHLVIETVVPLLVLHVPRCTQLHIHVHIDADLAVLAALCYPTAQRLEMLTIAFYGEIDDYRDWRARRFSVPLPPALFASTAPQLRRIYIRAVDIRRTWPTAFASVTTATFDHGTIPKHSIHFDIIGTNLPALRDLTVIGNLGTYVGTIELLPVAQSLLARLDILRVLMSEGMPPGLLYCPWPGFALMRHIRTTDTSADALEVLMPHLGNHVSLDARRRAHPAKDEYDLRYLSFGTGICRSFIGVLVYSRQSTRPVLPGLDLVQFCLCRLELDAEVWPKLATCFVIPTLPACTDVVLKLSPRIMLADIMAMPIQLQCPALRAVVLSSSESDEVLRYTAAEVAHLITSLFARVESVVHVTLRAVDLHGELDGVSDWIQLVRS</sequence>
<dbReference type="EMBL" id="KV426094">
    <property type="protein sequence ID" value="KZV88660.1"/>
    <property type="molecule type" value="Genomic_DNA"/>
</dbReference>
<feature type="domain" description="F-box" evidence="1">
    <location>
        <begin position="6"/>
        <end position="53"/>
    </location>
</feature>
<dbReference type="Gene3D" id="1.20.1280.50">
    <property type="match status" value="1"/>
</dbReference>
<protein>
    <recommendedName>
        <fullName evidence="1">F-box domain-containing protein</fullName>
    </recommendedName>
</protein>
<evidence type="ECO:0000313" key="3">
    <source>
        <dbReference type="Proteomes" id="UP000077266"/>
    </source>
</evidence>
<dbReference type="InterPro" id="IPR036047">
    <property type="entry name" value="F-box-like_dom_sf"/>
</dbReference>
<name>A0A165FA30_EXIGL</name>
<accession>A0A165FA30</accession>
<dbReference type="InterPro" id="IPR001810">
    <property type="entry name" value="F-box_dom"/>
</dbReference>